<protein>
    <recommendedName>
        <fullName evidence="1">Novel STAND NTPase 3 domain-containing protein</fullName>
    </recommendedName>
</protein>
<dbReference type="Proteomes" id="UP000507470">
    <property type="component" value="Unassembled WGS sequence"/>
</dbReference>
<feature type="domain" description="Novel STAND NTPase 3" evidence="1">
    <location>
        <begin position="41"/>
        <end position="177"/>
    </location>
</feature>
<organism evidence="2 3">
    <name type="scientific">Mytilus coruscus</name>
    <name type="common">Sea mussel</name>
    <dbReference type="NCBI Taxonomy" id="42192"/>
    <lineage>
        <taxon>Eukaryota</taxon>
        <taxon>Metazoa</taxon>
        <taxon>Spiralia</taxon>
        <taxon>Lophotrochozoa</taxon>
        <taxon>Mollusca</taxon>
        <taxon>Bivalvia</taxon>
        <taxon>Autobranchia</taxon>
        <taxon>Pteriomorphia</taxon>
        <taxon>Mytilida</taxon>
        <taxon>Mytiloidea</taxon>
        <taxon>Mytilidae</taxon>
        <taxon>Mytilinae</taxon>
        <taxon>Mytilus</taxon>
    </lineage>
</organism>
<reference evidence="2 3" key="1">
    <citation type="submission" date="2020-06" db="EMBL/GenBank/DDBJ databases">
        <authorList>
            <person name="Li R."/>
            <person name="Bekaert M."/>
        </authorList>
    </citation>
    <scope>NUCLEOTIDE SEQUENCE [LARGE SCALE GENOMIC DNA]</scope>
    <source>
        <strain evidence="3">wild</strain>
    </source>
</reference>
<name>A0A6J8F1G4_MYTCO</name>
<keyword evidence="3" id="KW-1185">Reference proteome</keyword>
<dbReference type="SUPFAM" id="SSF52540">
    <property type="entry name" value="P-loop containing nucleoside triphosphate hydrolases"/>
    <property type="match status" value="1"/>
</dbReference>
<evidence type="ECO:0000259" key="1">
    <source>
        <dbReference type="Pfam" id="PF20720"/>
    </source>
</evidence>
<gene>
    <name evidence="2" type="ORF">MCOR_57187</name>
</gene>
<dbReference type="Pfam" id="PF20720">
    <property type="entry name" value="nSTAND3"/>
    <property type="match status" value="1"/>
</dbReference>
<proteinExistence type="predicted"/>
<dbReference type="AlphaFoldDB" id="A0A6J8F1G4"/>
<dbReference type="OrthoDB" id="6122878at2759"/>
<sequence>MTITESIETFNAVNPVTICIASLFIQDTKALIEEDVREDTFVITKAVTDGLLLLKKNGVLLITGHAGTGKSRISRHIVHMFCTENKSHKSIKLNTLKEWEDVVNRRDYVVVLFDDIFGETNCIYNREIDTPTLDKVYAFVCKGNIKVIITIRDTVKRNCQEALERNRLLKFDFIDLSLDKPTEAILDEMNEIRRNGETHRNDTKLYAVMAYTAINEDGIDPNDDSNITEIQNTIYAIYGKTIELKKAKYQMQLRSLKEVI</sequence>
<dbReference type="InterPro" id="IPR049050">
    <property type="entry name" value="nSTAND3"/>
</dbReference>
<dbReference type="InterPro" id="IPR027417">
    <property type="entry name" value="P-loop_NTPase"/>
</dbReference>
<evidence type="ECO:0000313" key="3">
    <source>
        <dbReference type="Proteomes" id="UP000507470"/>
    </source>
</evidence>
<evidence type="ECO:0000313" key="2">
    <source>
        <dbReference type="EMBL" id="CAC5425351.1"/>
    </source>
</evidence>
<accession>A0A6J8F1G4</accession>
<dbReference type="EMBL" id="CACVKT020010231">
    <property type="protein sequence ID" value="CAC5425351.1"/>
    <property type="molecule type" value="Genomic_DNA"/>
</dbReference>